<evidence type="ECO:0000256" key="4">
    <source>
        <dbReference type="ARBA" id="ARBA00022737"/>
    </source>
</evidence>
<dbReference type="PANTHER" id="PTHR43652:SF2">
    <property type="entry name" value="BASIC AMINO ACID ANTIPORTER YFCC-RELATED"/>
    <property type="match status" value="1"/>
</dbReference>
<feature type="compositionally biased region" description="Basic and acidic residues" evidence="7">
    <location>
        <begin position="312"/>
        <end position="329"/>
    </location>
</feature>
<evidence type="ECO:0000256" key="5">
    <source>
        <dbReference type="ARBA" id="ARBA00022989"/>
    </source>
</evidence>
<dbReference type="InterPro" id="IPR006037">
    <property type="entry name" value="RCK_C"/>
</dbReference>
<feature type="transmembrane region" description="Helical" evidence="8">
    <location>
        <begin position="172"/>
        <end position="197"/>
    </location>
</feature>
<evidence type="ECO:0000313" key="10">
    <source>
        <dbReference type="EMBL" id="KKO12621.1"/>
    </source>
</evidence>
<evidence type="ECO:0000256" key="2">
    <source>
        <dbReference type="ARBA" id="ARBA00022448"/>
    </source>
</evidence>
<feature type="transmembrane region" description="Helical" evidence="8">
    <location>
        <begin position="488"/>
        <end position="521"/>
    </location>
</feature>
<dbReference type="Pfam" id="PF03600">
    <property type="entry name" value="CitMHS"/>
    <property type="match status" value="1"/>
</dbReference>
<dbReference type="PROSITE" id="PS51202">
    <property type="entry name" value="RCK_C"/>
    <property type="match status" value="2"/>
</dbReference>
<dbReference type="SUPFAM" id="SSF116726">
    <property type="entry name" value="TrkA C-terminal domain-like"/>
    <property type="match status" value="2"/>
</dbReference>
<evidence type="ECO:0000256" key="1">
    <source>
        <dbReference type="ARBA" id="ARBA00004141"/>
    </source>
</evidence>
<feature type="region of interest" description="Disordered" evidence="7">
    <location>
        <begin position="299"/>
        <end position="394"/>
    </location>
</feature>
<feature type="transmembrane region" description="Helical" evidence="8">
    <location>
        <begin position="6"/>
        <end position="22"/>
    </location>
</feature>
<feature type="transmembrane region" description="Helical" evidence="8">
    <location>
        <begin position="136"/>
        <end position="160"/>
    </location>
</feature>
<evidence type="ECO:0000256" key="6">
    <source>
        <dbReference type="ARBA" id="ARBA00023136"/>
    </source>
</evidence>
<feature type="transmembrane region" description="Helical" evidence="8">
    <location>
        <begin position="29"/>
        <end position="50"/>
    </location>
</feature>
<dbReference type="GO" id="GO:0006813">
    <property type="term" value="P:potassium ion transport"/>
    <property type="evidence" value="ECO:0007669"/>
    <property type="project" value="InterPro"/>
</dbReference>
<dbReference type="AlphaFoldDB" id="A0A0F9W5Q8"/>
<dbReference type="InterPro" id="IPR004680">
    <property type="entry name" value="Cit_transptr-like_dom"/>
</dbReference>
<feature type="compositionally biased region" description="Polar residues" evidence="7">
    <location>
        <begin position="369"/>
        <end position="378"/>
    </location>
</feature>
<dbReference type="GO" id="GO:0005886">
    <property type="term" value="C:plasma membrane"/>
    <property type="evidence" value="ECO:0007669"/>
    <property type="project" value="TreeGrafter"/>
</dbReference>
<keyword evidence="6 8" id="KW-0472">Membrane</keyword>
<evidence type="ECO:0000256" key="7">
    <source>
        <dbReference type="SAM" id="MobiDB-lite"/>
    </source>
</evidence>
<name>A0A0F9W5Q8_9ZZZZ</name>
<dbReference type="Gene3D" id="3.30.70.1450">
    <property type="entry name" value="Regulator of K+ conductance, C-terminal domain"/>
    <property type="match status" value="2"/>
</dbReference>
<organism evidence="10">
    <name type="scientific">marine sediment metagenome</name>
    <dbReference type="NCBI Taxonomy" id="412755"/>
    <lineage>
        <taxon>unclassified sequences</taxon>
        <taxon>metagenomes</taxon>
        <taxon>ecological metagenomes</taxon>
    </lineage>
</organism>
<protein>
    <recommendedName>
        <fullName evidence="9">RCK C-terminal domain-containing protein</fullName>
    </recommendedName>
</protein>
<keyword evidence="5 8" id="KW-1133">Transmembrane helix</keyword>
<keyword evidence="2" id="KW-0813">Transport</keyword>
<feature type="compositionally biased region" description="Acidic residues" evidence="7">
    <location>
        <begin position="299"/>
        <end position="311"/>
    </location>
</feature>
<accession>A0A0F9W5Q8</accession>
<feature type="transmembrane region" description="Helical" evidence="8">
    <location>
        <begin position="617"/>
        <end position="635"/>
    </location>
</feature>
<feature type="transmembrane region" description="Helical" evidence="8">
    <location>
        <begin position="92"/>
        <end position="116"/>
    </location>
</feature>
<keyword evidence="3 8" id="KW-0812">Transmembrane</keyword>
<feature type="compositionally biased region" description="Basic and acidic residues" evidence="7">
    <location>
        <begin position="379"/>
        <end position="394"/>
    </location>
</feature>
<dbReference type="EMBL" id="LAZR01000001">
    <property type="protein sequence ID" value="KKO12621.1"/>
    <property type="molecule type" value="Genomic_DNA"/>
</dbReference>
<evidence type="ECO:0000259" key="9">
    <source>
        <dbReference type="PROSITE" id="PS51202"/>
    </source>
</evidence>
<comment type="subcellular location">
    <subcellularLocation>
        <location evidence="1">Membrane</location>
        <topology evidence="1">Multi-pass membrane protein</topology>
    </subcellularLocation>
</comment>
<feature type="domain" description="RCK C-terminal" evidence="9">
    <location>
        <begin position="386"/>
        <end position="470"/>
    </location>
</feature>
<feature type="domain" description="RCK C-terminal" evidence="9">
    <location>
        <begin position="204"/>
        <end position="291"/>
    </location>
</feature>
<feature type="compositionally biased region" description="Basic and acidic residues" evidence="7">
    <location>
        <begin position="342"/>
        <end position="355"/>
    </location>
</feature>
<dbReference type="PANTHER" id="PTHR43652">
    <property type="entry name" value="BASIC AMINO ACID ANTIPORTER YFCC-RELATED"/>
    <property type="match status" value="1"/>
</dbReference>
<gene>
    <name evidence="10" type="ORF">LCGC14_0006360</name>
</gene>
<evidence type="ECO:0000256" key="3">
    <source>
        <dbReference type="ARBA" id="ARBA00022692"/>
    </source>
</evidence>
<reference evidence="10" key="1">
    <citation type="journal article" date="2015" name="Nature">
        <title>Complex archaea that bridge the gap between prokaryotes and eukaryotes.</title>
        <authorList>
            <person name="Spang A."/>
            <person name="Saw J.H."/>
            <person name="Jorgensen S.L."/>
            <person name="Zaremba-Niedzwiedzka K."/>
            <person name="Martijn J."/>
            <person name="Lind A.E."/>
            <person name="van Eijk R."/>
            <person name="Schleper C."/>
            <person name="Guy L."/>
            <person name="Ettema T.J."/>
        </authorList>
    </citation>
    <scope>NUCLEOTIDE SEQUENCE</scope>
</reference>
<keyword evidence="4" id="KW-0677">Repeat</keyword>
<dbReference type="InterPro" id="IPR036721">
    <property type="entry name" value="RCK_C_sf"/>
</dbReference>
<dbReference type="GO" id="GO:0008324">
    <property type="term" value="F:monoatomic cation transmembrane transporter activity"/>
    <property type="evidence" value="ECO:0007669"/>
    <property type="project" value="InterPro"/>
</dbReference>
<proteinExistence type="predicted"/>
<dbReference type="Pfam" id="PF02080">
    <property type="entry name" value="TrkA_C"/>
    <property type="match status" value="2"/>
</dbReference>
<feature type="transmembrane region" description="Helical" evidence="8">
    <location>
        <begin position="533"/>
        <end position="553"/>
    </location>
</feature>
<sequence>MTVDQLMIIAILVCSVGMFMWGRWRHDMVAGGALLACILTGLVPSAEAFAGFGHPAVVTVACVLVLSYGLQVTGAVDALAQKVLPAKAGQTFSIFALTALAAVLSGFMNNVGALALLMPVAIQVAVKQNLPPGRVLMPLAFGSILGGTTTLIGTPPNLIVSGFREEAGMGHFAMFDFTPVGLSITVVGILFVGLIGWRLVPARRNAESASFDTGTYLTEVRIQSESKAVGKTLREVEVILEKADAQIVGLVRGEVRVIAPYSRRVLREHDILVIEAEPESLGAALSSLGLKLEEEVLEISSEQDDADEEESGDARKADSKPARSARRETGTAVKADSTAGKNSERSAEKGSEKSSGKNPAKGAGKKAGNESTGEGKSGTNKEGDADTKTPTKSDELVIQELVVMPGSPLQGRSATDIELRTRYGINLLAVSRQGRRSIKRLRSTSIQAGDVLLMQGVPEAVSGFAGDYRCVPLATRDIRVPVKGQAVLAVAIFLAAISVTALGLLPVAVSFSAAVLAYMAVRIVPPRAVYDAIDWPVIVLLGALLPVAGAMASTGTADVLATALLDSVAQGNPVVALALVLIVTMTLSDFMNNAATAAVMCPLAISIAAQLGVNPDSYLMAVAIGASCAFLTPIGHQNNTLILGPSGFKFGDYWRLGLPVEIVVVAVSMPVLLWVWPL</sequence>
<feature type="transmembrane region" description="Helical" evidence="8">
    <location>
        <begin position="656"/>
        <end position="676"/>
    </location>
</feature>
<feature type="transmembrane region" description="Helical" evidence="8">
    <location>
        <begin position="56"/>
        <end position="80"/>
    </location>
</feature>
<comment type="caution">
    <text evidence="10">The sequence shown here is derived from an EMBL/GenBank/DDBJ whole genome shotgun (WGS) entry which is preliminary data.</text>
</comment>
<dbReference type="InterPro" id="IPR051679">
    <property type="entry name" value="DASS-Related_Transporters"/>
</dbReference>
<evidence type="ECO:0000256" key="8">
    <source>
        <dbReference type="SAM" id="Phobius"/>
    </source>
</evidence>